<dbReference type="InParanoid" id="A0A0C3HJJ1"/>
<proteinExistence type="inferred from homology"/>
<dbReference type="Pfam" id="PF13460">
    <property type="entry name" value="NAD_binding_10"/>
    <property type="match status" value="1"/>
</dbReference>
<reference evidence="4" key="2">
    <citation type="submission" date="2015-01" db="EMBL/GenBank/DDBJ databases">
        <title>Evolutionary Origins and Diversification of the Mycorrhizal Mutualists.</title>
        <authorList>
            <consortium name="DOE Joint Genome Institute"/>
            <consortium name="Mycorrhizal Genomics Consortium"/>
            <person name="Kohler A."/>
            <person name="Kuo A."/>
            <person name="Nagy L.G."/>
            <person name="Floudas D."/>
            <person name="Copeland A."/>
            <person name="Barry K.W."/>
            <person name="Cichocki N."/>
            <person name="Veneault-Fourrey C."/>
            <person name="LaButti K."/>
            <person name="Lindquist E.A."/>
            <person name="Lipzen A."/>
            <person name="Lundell T."/>
            <person name="Morin E."/>
            <person name="Murat C."/>
            <person name="Riley R."/>
            <person name="Ohm R."/>
            <person name="Sun H."/>
            <person name="Tunlid A."/>
            <person name="Henrissat B."/>
            <person name="Grigoriev I.V."/>
            <person name="Hibbett D.S."/>
            <person name="Martin F."/>
        </authorList>
    </citation>
    <scope>NUCLEOTIDE SEQUENCE [LARGE SCALE GENOMIC DNA]</scope>
    <source>
        <strain evidence="4">Zn</strain>
    </source>
</reference>
<reference evidence="3 4" key="1">
    <citation type="submission" date="2014-04" db="EMBL/GenBank/DDBJ databases">
        <authorList>
            <consortium name="DOE Joint Genome Institute"/>
            <person name="Kuo A."/>
            <person name="Martino E."/>
            <person name="Perotto S."/>
            <person name="Kohler A."/>
            <person name="Nagy L.G."/>
            <person name="Floudas D."/>
            <person name="Copeland A."/>
            <person name="Barry K.W."/>
            <person name="Cichocki N."/>
            <person name="Veneault-Fourrey C."/>
            <person name="LaButti K."/>
            <person name="Lindquist E.A."/>
            <person name="Lipzen A."/>
            <person name="Lundell T."/>
            <person name="Morin E."/>
            <person name="Murat C."/>
            <person name="Sun H."/>
            <person name="Tunlid A."/>
            <person name="Henrissat B."/>
            <person name="Grigoriev I.V."/>
            <person name="Hibbett D.S."/>
            <person name="Martin F."/>
            <person name="Nordberg H.P."/>
            <person name="Cantor M.N."/>
            <person name="Hua S.X."/>
        </authorList>
    </citation>
    <scope>NUCLEOTIDE SEQUENCE [LARGE SCALE GENOMIC DNA]</scope>
    <source>
        <strain evidence="3 4">Zn</strain>
    </source>
</reference>
<dbReference type="Gene3D" id="3.40.50.720">
    <property type="entry name" value="NAD(P)-binding Rossmann-like Domain"/>
    <property type="match status" value="1"/>
</dbReference>
<evidence type="ECO:0000256" key="1">
    <source>
        <dbReference type="ARBA" id="ARBA00038376"/>
    </source>
</evidence>
<dbReference type="EMBL" id="KN832874">
    <property type="protein sequence ID" value="KIN03235.1"/>
    <property type="molecule type" value="Genomic_DNA"/>
</dbReference>
<gene>
    <name evidence="3" type="ORF">OIDMADRAFT_27679</name>
</gene>
<dbReference type="STRING" id="913774.A0A0C3HJJ1"/>
<name>A0A0C3HJJ1_OIDMZ</name>
<dbReference type="SUPFAM" id="SSF51735">
    <property type="entry name" value="NAD(P)-binding Rossmann-fold domains"/>
    <property type="match status" value="1"/>
</dbReference>
<protein>
    <recommendedName>
        <fullName evidence="2">NAD(P)-binding domain-containing protein</fullName>
    </recommendedName>
</protein>
<dbReference type="PANTHER" id="PTHR43355">
    <property type="entry name" value="FLAVIN REDUCTASE (NADPH)"/>
    <property type="match status" value="1"/>
</dbReference>
<dbReference type="Proteomes" id="UP000054321">
    <property type="component" value="Unassembled WGS sequence"/>
</dbReference>
<evidence type="ECO:0000259" key="2">
    <source>
        <dbReference type="Pfam" id="PF13460"/>
    </source>
</evidence>
<evidence type="ECO:0000313" key="3">
    <source>
        <dbReference type="EMBL" id="KIN03235.1"/>
    </source>
</evidence>
<dbReference type="AlphaFoldDB" id="A0A0C3HJJ1"/>
<dbReference type="InterPro" id="IPR051606">
    <property type="entry name" value="Polyketide_Oxido-like"/>
</dbReference>
<evidence type="ECO:0000313" key="4">
    <source>
        <dbReference type="Proteomes" id="UP000054321"/>
    </source>
</evidence>
<comment type="similarity">
    <text evidence="1">Belongs to the avfA family.</text>
</comment>
<keyword evidence="4" id="KW-1185">Reference proteome</keyword>
<dbReference type="GO" id="GO:0016646">
    <property type="term" value="F:oxidoreductase activity, acting on the CH-NH group of donors, NAD or NADP as acceptor"/>
    <property type="evidence" value="ECO:0007669"/>
    <property type="project" value="TreeGrafter"/>
</dbReference>
<feature type="domain" description="NAD(P)-binding" evidence="2">
    <location>
        <begin position="11"/>
        <end position="213"/>
    </location>
</feature>
<sequence length="228" mass="25516">MSLRKNVLILGSTGPSGRRTVEEALERGYQVTVYDRKTEKLPEALRENENLTIHRGVLPDAPKTLNPLIPDFGAIISILGPNTMAGSGDELSNFYEWLLKMLRTIPAAKRPYLLVMGTQSITAPEDTFQLFTSVHVFLIGLIAPGARYEIDGIKRLFPPKGANDDLDWCMYRLNVLHNGPSRDGAMAGYVGCLGFKADMDRGQLAKWLLDEVEQKKWVRKMPALWGEK</sequence>
<dbReference type="OrthoDB" id="10254221at2759"/>
<dbReference type="InterPro" id="IPR016040">
    <property type="entry name" value="NAD(P)-bd_dom"/>
</dbReference>
<dbReference type="PANTHER" id="PTHR43355:SF2">
    <property type="entry name" value="FLAVIN REDUCTASE (NADPH)"/>
    <property type="match status" value="1"/>
</dbReference>
<dbReference type="InterPro" id="IPR036291">
    <property type="entry name" value="NAD(P)-bd_dom_sf"/>
</dbReference>
<dbReference type="HOGENOM" id="CLU_025711_4_3_1"/>
<accession>A0A0C3HJJ1</accession>
<organism evidence="3 4">
    <name type="scientific">Oidiodendron maius (strain Zn)</name>
    <dbReference type="NCBI Taxonomy" id="913774"/>
    <lineage>
        <taxon>Eukaryota</taxon>
        <taxon>Fungi</taxon>
        <taxon>Dikarya</taxon>
        <taxon>Ascomycota</taxon>
        <taxon>Pezizomycotina</taxon>
        <taxon>Leotiomycetes</taxon>
        <taxon>Leotiomycetes incertae sedis</taxon>
        <taxon>Myxotrichaceae</taxon>
        <taxon>Oidiodendron</taxon>
    </lineage>
</organism>